<evidence type="ECO:0000313" key="3">
    <source>
        <dbReference type="Proteomes" id="UP000004095"/>
    </source>
</evidence>
<dbReference type="GO" id="GO:0016226">
    <property type="term" value="P:iron-sulfur cluster assembly"/>
    <property type="evidence" value="ECO:0007669"/>
    <property type="project" value="InterPro"/>
</dbReference>
<sequence>MEKSLTELYQSVILTHNKTPHNFKKAEELPLHSEAYNPLCGDHFQLYISLEGAVIQQAFFHGYGCAVSKASTSVLLQTIEGKTLTEAKTLIETFMQVVNGELPANIPEGFKAFAAAKHFPSREQCATLSWQAFQTLIDEQSQ</sequence>
<evidence type="ECO:0000313" key="2">
    <source>
        <dbReference type="EMBL" id="EAY24448.1"/>
    </source>
</evidence>
<dbReference type="SUPFAM" id="SSF82649">
    <property type="entry name" value="SufE/NifU"/>
    <property type="match status" value="1"/>
</dbReference>
<dbReference type="Proteomes" id="UP000004095">
    <property type="component" value="Unassembled WGS sequence"/>
</dbReference>
<reference evidence="2 3" key="1">
    <citation type="submission" date="2007-01" db="EMBL/GenBank/DDBJ databases">
        <authorList>
            <person name="Haygood M."/>
            <person name="Podell S."/>
            <person name="Anderson C."/>
            <person name="Hopkinson B."/>
            <person name="Roe K."/>
            <person name="Barbeau K."/>
            <person name="Gaasterland T."/>
            <person name="Ferriera S."/>
            <person name="Johnson J."/>
            <person name="Kravitz S."/>
            <person name="Beeson K."/>
            <person name="Sutton G."/>
            <person name="Rogers Y.-H."/>
            <person name="Friedman R."/>
            <person name="Frazier M."/>
            <person name="Venter J.C."/>
        </authorList>
    </citation>
    <scope>NUCLEOTIDE SEQUENCE [LARGE SCALE GENOMIC DNA]</scope>
    <source>
        <strain evidence="2 3">ATCC 23134</strain>
    </source>
</reference>
<organism evidence="2 3">
    <name type="scientific">Microscilla marina ATCC 23134</name>
    <dbReference type="NCBI Taxonomy" id="313606"/>
    <lineage>
        <taxon>Bacteria</taxon>
        <taxon>Pseudomonadati</taxon>
        <taxon>Bacteroidota</taxon>
        <taxon>Cytophagia</taxon>
        <taxon>Cytophagales</taxon>
        <taxon>Microscillaceae</taxon>
        <taxon>Microscilla</taxon>
    </lineage>
</organism>
<accession>A1ZYV1</accession>
<feature type="domain" description="NIF system FeS cluster assembly NifU N-terminal" evidence="1">
    <location>
        <begin position="9"/>
        <end position="93"/>
    </location>
</feature>
<name>A1ZYV1_MICM2</name>
<dbReference type="Gene3D" id="3.90.1010.10">
    <property type="match status" value="1"/>
</dbReference>
<keyword evidence="3" id="KW-1185">Reference proteome</keyword>
<protein>
    <submittedName>
        <fullName evidence="2">SUF system FeS assembly protein, NifU family</fullName>
    </submittedName>
</protein>
<dbReference type="OrthoDB" id="9804157at2"/>
<dbReference type="eggNOG" id="COG0822">
    <property type="taxonomic scope" value="Bacteria"/>
</dbReference>
<dbReference type="EMBL" id="AAWS01000069">
    <property type="protein sequence ID" value="EAY24448.1"/>
    <property type="molecule type" value="Genomic_DNA"/>
</dbReference>
<proteinExistence type="predicted"/>
<dbReference type="NCBIfam" id="TIGR01994">
    <property type="entry name" value="SUF_scaf_2"/>
    <property type="match status" value="1"/>
</dbReference>
<evidence type="ECO:0000259" key="1">
    <source>
        <dbReference type="Pfam" id="PF01592"/>
    </source>
</evidence>
<comment type="caution">
    <text evidence="2">The sequence shown here is derived from an EMBL/GenBank/DDBJ whole genome shotgun (WGS) entry which is preliminary data.</text>
</comment>
<dbReference type="AlphaFoldDB" id="A1ZYV1"/>
<dbReference type="PANTHER" id="PTHR10093">
    <property type="entry name" value="IRON-SULFUR CLUSTER ASSEMBLY ENZYME NIFU HOMOLOG"/>
    <property type="match status" value="1"/>
</dbReference>
<gene>
    <name evidence="2" type="ORF">M23134_06302</name>
</gene>
<dbReference type="RefSeq" id="WP_002704805.1">
    <property type="nucleotide sequence ID" value="NZ_AAWS01000069.1"/>
</dbReference>
<dbReference type="Pfam" id="PF01592">
    <property type="entry name" value="NifU_N"/>
    <property type="match status" value="1"/>
</dbReference>
<dbReference type="GO" id="GO:0051536">
    <property type="term" value="F:iron-sulfur cluster binding"/>
    <property type="evidence" value="ECO:0007669"/>
    <property type="project" value="InterPro"/>
</dbReference>
<dbReference type="InterPro" id="IPR002871">
    <property type="entry name" value="NIF_FeS_clus_asmbl_NifU_N"/>
</dbReference>
<dbReference type="GO" id="GO:0005506">
    <property type="term" value="F:iron ion binding"/>
    <property type="evidence" value="ECO:0007669"/>
    <property type="project" value="InterPro"/>
</dbReference>
<dbReference type="CDD" id="cd06664">
    <property type="entry name" value="IscU_like"/>
    <property type="match status" value="1"/>
</dbReference>